<protein>
    <submittedName>
        <fullName evidence="2">Uncharacterized protein</fullName>
    </submittedName>
</protein>
<keyword evidence="1" id="KW-0812">Transmembrane</keyword>
<proteinExistence type="predicted"/>
<keyword evidence="1" id="KW-1133">Transmembrane helix</keyword>
<dbReference type="RefSeq" id="WP_139065521.1">
    <property type="nucleotide sequence ID" value="NZ_CP040812.1"/>
</dbReference>
<gene>
    <name evidence="2" type="ORF">FHG64_05700</name>
</gene>
<keyword evidence="3" id="KW-1185">Reference proteome</keyword>
<dbReference type="Proteomes" id="UP000309016">
    <property type="component" value="Chromosome"/>
</dbReference>
<name>A0A5B7X0S0_9FLAO</name>
<feature type="transmembrane region" description="Helical" evidence="1">
    <location>
        <begin position="65"/>
        <end position="89"/>
    </location>
</feature>
<sequence>MTTYYKRKALQATENKIASNIRQSNYFGRNLWQVIGFGILVSLYAPTHSSGNKGKMLYEDSELSYFELVVSTAVVYTVFCMLGHFIWGYQDRRKHERLMERKRQLEAELKIK</sequence>
<accession>A0A5B7X0S0</accession>
<evidence type="ECO:0000313" key="3">
    <source>
        <dbReference type="Proteomes" id="UP000309016"/>
    </source>
</evidence>
<dbReference type="EMBL" id="CP040812">
    <property type="protein sequence ID" value="QCY68937.1"/>
    <property type="molecule type" value="Genomic_DNA"/>
</dbReference>
<keyword evidence="1" id="KW-0472">Membrane</keyword>
<organism evidence="2 3">
    <name type="scientific">Antarcticibacterium flavum</name>
    <dbReference type="NCBI Taxonomy" id="2058175"/>
    <lineage>
        <taxon>Bacteria</taxon>
        <taxon>Pseudomonadati</taxon>
        <taxon>Bacteroidota</taxon>
        <taxon>Flavobacteriia</taxon>
        <taxon>Flavobacteriales</taxon>
        <taxon>Flavobacteriaceae</taxon>
        <taxon>Antarcticibacterium</taxon>
    </lineage>
</organism>
<evidence type="ECO:0000256" key="1">
    <source>
        <dbReference type="SAM" id="Phobius"/>
    </source>
</evidence>
<dbReference type="OrthoDB" id="1189792at2"/>
<dbReference type="KEGG" id="afla:FHG64_05700"/>
<evidence type="ECO:0000313" key="2">
    <source>
        <dbReference type="EMBL" id="QCY68937.1"/>
    </source>
</evidence>
<reference evidence="2 3" key="1">
    <citation type="submission" date="2019-06" db="EMBL/GenBank/DDBJ databases">
        <title>Complete genome sequence of Antarcticibacterium flavum KCTC 52984T from an Antarctic marine sediment.</title>
        <authorList>
            <person name="Lee Y.M."/>
            <person name="Shin S.C."/>
        </authorList>
    </citation>
    <scope>NUCLEOTIDE SEQUENCE [LARGE SCALE GENOMIC DNA]</scope>
    <source>
        <strain evidence="2 3">KCTC 52984</strain>
    </source>
</reference>
<dbReference type="AlphaFoldDB" id="A0A5B7X0S0"/>
<feature type="transmembrane region" description="Helical" evidence="1">
    <location>
        <begin position="26"/>
        <end position="45"/>
    </location>
</feature>